<proteinExistence type="predicted"/>
<dbReference type="NCBIfam" id="TIGR03083">
    <property type="entry name" value="maleylpyruvate isomerase family mycothiol-dependent enzyme"/>
    <property type="match status" value="1"/>
</dbReference>
<accession>A0ABP7H808</accession>
<protein>
    <submittedName>
        <fullName evidence="2">Maleylpyruvate isomerase family mycothiol-dependent enzyme</fullName>
    </submittedName>
</protein>
<dbReference type="EMBL" id="BAABDE010000008">
    <property type="protein sequence ID" value="GAA3787603.1"/>
    <property type="molecule type" value="Genomic_DNA"/>
</dbReference>
<dbReference type="InterPro" id="IPR017517">
    <property type="entry name" value="Maleyloyr_isom"/>
</dbReference>
<reference evidence="3" key="1">
    <citation type="journal article" date="2019" name="Int. J. Syst. Evol. Microbiol.">
        <title>The Global Catalogue of Microorganisms (GCM) 10K type strain sequencing project: providing services to taxonomists for standard genome sequencing and annotation.</title>
        <authorList>
            <consortium name="The Broad Institute Genomics Platform"/>
            <consortium name="The Broad Institute Genome Sequencing Center for Infectious Disease"/>
            <person name="Wu L."/>
            <person name="Ma J."/>
        </authorList>
    </citation>
    <scope>NUCLEOTIDE SEQUENCE [LARGE SCALE GENOMIC DNA]</scope>
    <source>
        <strain evidence="3">JCM 17138</strain>
    </source>
</reference>
<dbReference type="RefSeq" id="WP_275774006.1">
    <property type="nucleotide sequence ID" value="NZ_BAABDE010000008.1"/>
</dbReference>
<dbReference type="InterPro" id="IPR024344">
    <property type="entry name" value="MDMPI_metal-binding"/>
</dbReference>
<keyword evidence="3" id="KW-1185">Reference proteome</keyword>
<organism evidence="2 3">
    <name type="scientific">Streptomyces coacervatus</name>
    <dbReference type="NCBI Taxonomy" id="647381"/>
    <lineage>
        <taxon>Bacteria</taxon>
        <taxon>Bacillati</taxon>
        <taxon>Actinomycetota</taxon>
        <taxon>Actinomycetes</taxon>
        <taxon>Kitasatosporales</taxon>
        <taxon>Streptomycetaceae</taxon>
        <taxon>Streptomyces</taxon>
    </lineage>
</organism>
<feature type="domain" description="Mycothiol-dependent maleylpyruvate isomerase metal-binding" evidence="1">
    <location>
        <begin position="12"/>
        <end position="102"/>
    </location>
</feature>
<dbReference type="Gene3D" id="1.20.120.450">
    <property type="entry name" value="dinb family like domain"/>
    <property type="match status" value="1"/>
</dbReference>
<keyword evidence="2" id="KW-0413">Isomerase</keyword>
<dbReference type="Pfam" id="PF11716">
    <property type="entry name" value="MDMPI_N"/>
    <property type="match status" value="1"/>
</dbReference>
<gene>
    <name evidence="2" type="ORF">GCM10022403_022870</name>
</gene>
<evidence type="ECO:0000313" key="2">
    <source>
        <dbReference type="EMBL" id="GAA3787603.1"/>
    </source>
</evidence>
<name>A0ABP7H808_9ACTN</name>
<sequence>MGDSDSYWSAVRATRLRIADLPEELTPAEWEQESLCRGWRVRDVAGHLALVPTVTTWDMVAVAPRARFSPDRINTVLARRHGSRDPADLVAVIRSHADTRRTAKVLDTRNALFDAIVHGQDIALPLAREFPVPAEYSREALRRVWAMGWPFHAERRLASFTLQATDTDWAAGEGPEIAGPALALLLLSTGRTACLDTLQGDGVDQLKSSHANR</sequence>
<dbReference type="Proteomes" id="UP001501009">
    <property type="component" value="Unassembled WGS sequence"/>
</dbReference>
<dbReference type="GO" id="GO:0016853">
    <property type="term" value="F:isomerase activity"/>
    <property type="evidence" value="ECO:0007669"/>
    <property type="project" value="UniProtKB-KW"/>
</dbReference>
<dbReference type="InterPro" id="IPR034660">
    <property type="entry name" value="DinB/YfiT-like"/>
</dbReference>
<comment type="caution">
    <text evidence="2">The sequence shown here is derived from an EMBL/GenBank/DDBJ whole genome shotgun (WGS) entry which is preliminary data.</text>
</comment>
<dbReference type="SUPFAM" id="SSF109854">
    <property type="entry name" value="DinB/YfiT-like putative metalloenzymes"/>
    <property type="match status" value="1"/>
</dbReference>
<evidence type="ECO:0000259" key="1">
    <source>
        <dbReference type="Pfam" id="PF11716"/>
    </source>
</evidence>
<evidence type="ECO:0000313" key="3">
    <source>
        <dbReference type="Proteomes" id="UP001501009"/>
    </source>
</evidence>